<dbReference type="Pfam" id="PF01248">
    <property type="entry name" value="Ribosomal_L7Ae"/>
    <property type="match status" value="1"/>
</dbReference>
<evidence type="ECO:0000313" key="3">
    <source>
        <dbReference type="Proteomes" id="UP001207605"/>
    </source>
</evidence>
<dbReference type="SUPFAM" id="SSF55315">
    <property type="entry name" value="L30e-like"/>
    <property type="match status" value="1"/>
</dbReference>
<feature type="domain" description="Ribosomal protein eL8/eL30/eS12/Gadd45" evidence="1">
    <location>
        <begin position="6"/>
        <end position="93"/>
    </location>
</feature>
<keyword evidence="3" id="KW-1185">Reference proteome</keyword>
<dbReference type="InterPro" id="IPR004038">
    <property type="entry name" value="Ribosomal_eL8/eL30/eS12/Gad45"/>
</dbReference>
<comment type="caution">
    <text evidence="2">The sequence shown here is derived from an EMBL/GenBank/DDBJ whole genome shotgun (WGS) entry which is preliminary data.</text>
</comment>
<protein>
    <submittedName>
        <fullName evidence="2">YlxQ family RNA-binding protein</fullName>
    </submittedName>
</protein>
<name>A0ABT2S366_9FIRM</name>
<dbReference type="RefSeq" id="WP_262580639.1">
    <property type="nucleotide sequence ID" value="NZ_JAOQJV010000001.1"/>
</dbReference>
<dbReference type="InterPro" id="IPR029064">
    <property type="entry name" value="Ribosomal_eL30-like_sf"/>
</dbReference>
<reference evidence="2 3" key="1">
    <citation type="journal article" date="2021" name="ISME Commun">
        <title>Automated analysis of genomic sequences facilitates high-throughput and comprehensive description of bacteria.</title>
        <authorList>
            <person name="Hitch T.C.A."/>
        </authorList>
    </citation>
    <scope>NUCLEOTIDE SEQUENCE [LARGE SCALE GENOMIC DNA]</scope>
    <source>
        <strain evidence="2 3">Sanger_02</strain>
    </source>
</reference>
<dbReference type="Proteomes" id="UP001207605">
    <property type="component" value="Unassembled WGS sequence"/>
</dbReference>
<dbReference type="Gene3D" id="3.30.1330.30">
    <property type="match status" value="1"/>
</dbReference>
<accession>A0ABT2S366</accession>
<dbReference type="NCBIfam" id="NF005825">
    <property type="entry name" value="PRK07714.1"/>
    <property type="match status" value="1"/>
</dbReference>
<organism evidence="2 3">
    <name type="scientific">Dorea ammoniilytica</name>
    <dbReference type="NCBI Taxonomy" id="2981788"/>
    <lineage>
        <taxon>Bacteria</taxon>
        <taxon>Bacillati</taxon>
        <taxon>Bacillota</taxon>
        <taxon>Clostridia</taxon>
        <taxon>Lachnospirales</taxon>
        <taxon>Lachnospiraceae</taxon>
        <taxon>Dorea</taxon>
    </lineage>
</organism>
<gene>
    <name evidence="2" type="ORF">OCV65_01135</name>
</gene>
<dbReference type="EMBL" id="JAOQJV010000001">
    <property type="protein sequence ID" value="MCU6698847.1"/>
    <property type="molecule type" value="Genomic_DNA"/>
</dbReference>
<evidence type="ECO:0000259" key="1">
    <source>
        <dbReference type="Pfam" id="PF01248"/>
    </source>
</evidence>
<evidence type="ECO:0000313" key="2">
    <source>
        <dbReference type="EMBL" id="MCU6698847.1"/>
    </source>
</evidence>
<proteinExistence type="predicted"/>
<sequence>MKSDKALSMLGLAARAGRIVSGEFTVEKEVKSGRAYLVLIAEDASENTRKKFQNMCEFYEVPMRLCYDRERLGHFIGKDFRASVAILDEGFADNILKHLNSQI</sequence>